<dbReference type="EMBL" id="JARQZJ010000032">
    <property type="protein sequence ID" value="KAK9874681.1"/>
    <property type="molecule type" value="Genomic_DNA"/>
</dbReference>
<evidence type="ECO:0000313" key="8">
    <source>
        <dbReference type="Proteomes" id="UP001431783"/>
    </source>
</evidence>
<comment type="caution">
    <text evidence="7">The sequence shown here is derived from an EMBL/GenBank/DDBJ whole genome shotgun (WGS) entry which is preliminary data.</text>
</comment>
<feature type="chain" id="PRO_5043777475" description="Kazal-like domain-containing protein" evidence="5">
    <location>
        <begin position="25"/>
        <end position="247"/>
    </location>
</feature>
<feature type="compositionally biased region" description="Low complexity" evidence="4">
    <location>
        <begin position="166"/>
        <end position="182"/>
    </location>
</feature>
<feature type="signal peptide" evidence="5">
    <location>
        <begin position="1"/>
        <end position="24"/>
    </location>
</feature>
<dbReference type="PROSITE" id="PS51465">
    <property type="entry name" value="KAZAL_2"/>
    <property type="match status" value="1"/>
</dbReference>
<sequence>MANHIFATCLLTLLHLTYISCGHGDHPSFWNGFKERFPRQKHFGNHEGNRPIHREGPWNFPHFPDFPHNFEENNWNRDDLPFNGGPSRGDHWNSRNNNNGPFSNVEESMGDGGRNNRGPVLFPVEPSSSTEQTTVSSRPVTNSINSFPNQRRPASQRRWPVRQRPSISSWDNSNPQSSVSSSTPAVPGMQTRMPPCEEACQTTPEYNPLCGSDNVTYNNMGRFNCAVSCGKNIRIEYRGACPVPVRG</sequence>
<organism evidence="7 8">
    <name type="scientific">Henosepilachna vigintioctopunctata</name>
    <dbReference type="NCBI Taxonomy" id="420089"/>
    <lineage>
        <taxon>Eukaryota</taxon>
        <taxon>Metazoa</taxon>
        <taxon>Ecdysozoa</taxon>
        <taxon>Arthropoda</taxon>
        <taxon>Hexapoda</taxon>
        <taxon>Insecta</taxon>
        <taxon>Pterygota</taxon>
        <taxon>Neoptera</taxon>
        <taxon>Endopterygota</taxon>
        <taxon>Coleoptera</taxon>
        <taxon>Polyphaga</taxon>
        <taxon>Cucujiformia</taxon>
        <taxon>Coccinelloidea</taxon>
        <taxon>Coccinellidae</taxon>
        <taxon>Epilachninae</taxon>
        <taxon>Epilachnini</taxon>
        <taxon>Henosepilachna</taxon>
    </lineage>
</organism>
<reference evidence="7 8" key="1">
    <citation type="submission" date="2023-03" db="EMBL/GenBank/DDBJ databases">
        <title>Genome insight into feeding habits of ladybird beetles.</title>
        <authorList>
            <person name="Li H.-S."/>
            <person name="Huang Y.-H."/>
            <person name="Pang H."/>
        </authorList>
    </citation>
    <scope>NUCLEOTIDE SEQUENCE [LARGE SCALE GENOMIC DNA]</scope>
    <source>
        <strain evidence="7">SYSU_2023b</strain>
        <tissue evidence="7">Whole body</tissue>
    </source>
</reference>
<feature type="compositionally biased region" description="Low complexity" evidence="4">
    <location>
        <begin position="94"/>
        <end position="104"/>
    </location>
</feature>
<dbReference type="GO" id="GO:0004867">
    <property type="term" value="F:serine-type endopeptidase inhibitor activity"/>
    <property type="evidence" value="ECO:0007669"/>
    <property type="project" value="InterPro"/>
</dbReference>
<name>A0AAW1U463_9CUCU</name>
<dbReference type="InterPro" id="IPR002350">
    <property type="entry name" value="Kazal_dom"/>
</dbReference>
<dbReference type="PANTHER" id="PTHR21179">
    <property type="entry name" value="SERINE-TYPE ENDOPEPTIDASE INHIBITOR"/>
    <property type="match status" value="1"/>
</dbReference>
<evidence type="ECO:0000259" key="6">
    <source>
        <dbReference type="PROSITE" id="PS51465"/>
    </source>
</evidence>
<evidence type="ECO:0000313" key="7">
    <source>
        <dbReference type="EMBL" id="KAK9874681.1"/>
    </source>
</evidence>
<keyword evidence="8" id="KW-1185">Reference proteome</keyword>
<protein>
    <recommendedName>
        <fullName evidence="6">Kazal-like domain-containing protein</fullName>
    </recommendedName>
</protein>
<feature type="domain" description="Kazal-like" evidence="6">
    <location>
        <begin position="190"/>
        <end position="243"/>
    </location>
</feature>
<evidence type="ECO:0000256" key="3">
    <source>
        <dbReference type="ARBA" id="ARBA00023157"/>
    </source>
</evidence>
<evidence type="ECO:0000256" key="2">
    <source>
        <dbReference type="ARBA" id="ARBA00022525"/>
    </source>
</evidence>
<dbReference type="InterPro" id="IPR039932">
    <property type="entry name" value="Spink4-like"/>
</dbReference>
<keyword evidence="3" id="KW-1015">Disulfide bond</keyword>
<evidence type="ECO:0000256" key="4">
    <source>
        <dbReference type="SAM" id="MobiDB-lite"/>
    </source>
</evidence>
<dbReference type="PANTHER" id="PTHR21179:SF0">
    <property type="entry name" value="SERINE PROTEASE INHIBITOR KAZAL-TYPE 4"/>
    <property type="match status" value="1"/>
</dbReference>
<dbReference type="Pfam" id="PF00050">
    <property type="entry name" value="Kazal_1"/>
    <property type="match status" value="1"/>
</dbReference>
<evidence type="ECO:0000256" key="5">
    <source>
        <dbReference type="SAM" id="SignalP"/>
    </source>
</evidence>
<dbReference type="AlphaFoldDB" id="A0AAW1U463"/>
<dbReference type="InterPro" id="IPR036058">
    <property type="entry name" value="Kazal_dom_sf"/>
</dbReference>
<gene>
    <name evidence="7" type="ORF">WA026_005501</name>
</gene>
<proteinExistence type="predicted"/>
<dbReference type="Gene3D" id="3.30.60.30">
    <property type="match status" value="1"/>
</dbReference>
<keyword evidence="2" id="KW-0964">Secreted</keyword>
<dbReference type="SMART" id="SM00280">
    <property type="entry name" value="KAZAL"/>
    <property type="match status" value="1"/>
</dbReference>
<keyword evidence="5" id="KW-0732">Signal</keyword>
<comment type="subcellular location">
    <subcellularLocation>
        <location evidence="1">Secreted</location>
    </subcellularLocation>
</comment>
<dbReference type="SUPFAM" id="SSF100895">
    <property type="entry name" value="Kazal-type serine protease inhibitors"/>
    <property type="match status" value="1"/>
</dbReference>
<dbReference type="GO" id="GO:0005576">
    <property type="term" value="C:extracellular region"/>
    <property type="evidence" value="ECO:0007669"/>
    <property type="project" value="UniProtKB-SubCell"/>
</dbReference>
<dbReference type="Proteomes" id="UP001431783">
    <property type="component" value="Unassembled WGS sequence"/>
</dbReference>
<feature type="compositionally biased region" description="Polar residues" evidence="4">
    <location>
        <begin position="126"/>
        <end position="153"/>
    </location>
</feature>
<accession>A0AAW1U463</accession>
<feature type="region of interest" description="Disordered" evidence="4">
    <location>
        <begin position="80"/>
        <end position="189"/>
    </location>
</feature>
<dbReference type="CDD" id="cd00104">
    <property type="entry name" value="KAZAL_FS"/>
    <property type="match status" value="1"/>
</dbReference>
<evidence type="ECO:0000256" key="1">
    <source>
        <dbReference type="ARBA" id="ARBA00004613"/>
    </source>
</evidence>